<sequence>MQQKSSATLLAFSGFIALAVAMGIGRFAFTPLLPMMQQDVGLGLAEGGWLASANYLGYLVGALIAIVLPSSPATLLRTGLILVVATTALMGITDNWLGWLTWRFIAGAASAWVLVSTTSLCLTRLAALGQPQKAGVVFAGVGSGIALAGLLCMGMGLGDLSSSAAWLVLALFALAGAWSTRSLWADAVPAPTAAATPQTSAPAPARNGHWRLILCYGIFGFGYILPGTFLPAQARLLVADPAIFGLAWPAFGLSAAISTLMTGRLVARYPRRRIWAACQLIMAAGVLLPVLWHTLSAIVIAALCVGGAFMVITMVGLQEAQAVGSGNGRKLIAALTASFAAGQLIGPLFFSLTHSWFGAQLEHALILAAVLLVLGSIWLISPEGKAHGAHEPTLPGRPPTN</sequence>
<keyword evidence="1" id="KW-0472">Membrane</keyword>
<dbReference type="PANTHER" id="PTHR23537:SF1">
    <property type="entry name" value="SUGAR TRANSPORTER"/>
    <property type="match status" value="1"/>
</dbReference>
<accession>A0A410GA04</accession>
<protein>
    <submittedName>
        <fullName evidence="2">Uncharacterized protein</fullName>
    </submittedName>
</protein>
<feature type="transmembrane region" description="Helical" evidence="1">
    <location>
        <begin position="242"/>
        <end position="262"/>
    </location>
</feature>
<dbReference type="AlphaFoldDB" id="A0A410GA04"/>
<keyword evidence="1" id="KW-0812">Transmembrane</keyword>
<feature type="transmembrane region" description="Helical" evidence="1">
    <location>
        <begin position="331"/>
        <end position="352"/>
    </location>
</feature>
<dbReference type="GO" id="GO:0005886">
    <property type="term" value="C:plasma membrane"/>
    <property type="evidence" value="ECO:0007669"/>
    <property type="project" value="TreeGrafter"/>
</dbReference>
<feature type="transmembrane region" description="Helical" evidence="1">
    <location>
        <begin position="99"/>
        <end position="122"/>
    </location>
</feature>
<feature type="transmembrane region" description="Helical" evidence="1">
    <location>
        <begin position="75"/>
        <end position="93"/>
    </location>
</feature>
<proteinExistence type="predicted"/>
<dbReference type="Proteomes" id="UP000283474">
    <property type="component" value="Chromosome"/>
</dbReference>
<reference evidence="2 3" key="1">
    <citation type="submission" date="2017-08" db="EMBL/GenBank/DDBJ databases">
        <authorList>
            <person name="Park S.-J."/>
            <person name="Kim H."/>
        </authorList>
    </citation>
    <scope>NUCLEOTIDE SEQUENCE [LARGE SCALE GENOMIC DNA]</scope>
    <source>
        <strain evidence="3">ye3</strain>
    </source>
</reference>
<feature type="transmembrane region" description="Helical" evidence="1">
    <location>
        <begin position="134"/>
        <end position="157"/>
    </location>
</feature>
<feature type="transmembrane region" description="Helical" evidence="1">
    <location>
        <begin position="298"/>
        <end position="319"/>
    </location>
</feature>
<dbReference type="Gene3D" id="1.20.1250.20">
    <property type="entry name" value="MFS general substrate transporter like domains"/>
    <property type="match status" value="2"/>
</dbReference>
<dbReference type="SUPFAM" id="SSF103473">
    <property type="entry name" value="MFS general substrate transporter"/>
    <property type="match status" value="1"/>
</dbReference>
<dbReference type="KEGG" id="pus:CKA81_04355"/>
<gene>
    <name evidence="2" type="ORF">CKA81_04355</name>
</gene>
<keyword evidence="1" id="KW-1133">Transmembrane helix</keyword>
<evidence type="ECO:0000313" key="2">
    <source>
        <dbReference type="EMBL" id="QAA93152.1"/>
    </source>
</evidence>
<feature type="transmembrane region" description="Helical" evidence="1">
    <location>
        <begin position="364"/>
        <end position="381"/>
    </location>
</feature>
<dbReference type="InterPro" id="IPR036259">
    <property type="entry name" value="MFS_trans_sf"/>
</dbReference>
<dbReference type="RefSeq" id="WP_128354212.1">
    <property type="nucleotide sequence ID" value="NZ_CP022987.1"/>
</dbReference>
<evidence type="ECO:0000256" key="1">
    <source>
        <dbReference type="SAM" id="Phobius"/>
    </source>
</evidence>
<feature type="transmembrane region" description="Helical" evidence="1">
    <location>
        <begin position="163"/>
        <end position="180"/>
    </location>
</feature>
<dbReference type="Pfam" id="PF06779">
    <property type="entry name" value="MFS_4"/>
    <property type="match status" value="1"/>
</dbReference>
<feature type="transmembrane region" description="Helical" evidence="1">
    <location>
        <begin position="274"/>
        <end position="292"/>
    </location>
</feature>
<feature type="transmembrane region" description="Helical" evidence="1">
    <location>
        <begin position="47"/>
        <end position="68"/>
    </location>
</feature>
<dbReference type="EMBL" id="CP022987">
    <property type="protein sequence ID" value="QAA93152.1"/>
    <property type="molecule type" value="Genomic_DNA"/>
</dbReference>
<evidence type="ECO:0000313" key="3">
    <source>
        <dbReference type="Proteomes" id="UP000283474"/>
    </source>
</evidence>
<name>A0A410GA04_9BURK</name>
<dbReference type="PANTHER" id="PTHR23537">
    <property type="match status" value="1"/>
</dbReference>
<organism evidence="2 3">
    <name type="scientific">Pollutimonas thiosulfatoxidans</name>
    <dbReference type="NCBI Taxonomy" id="2028345"/>
    <lineage>
        <taxon>Bacteria</taxon>
        <taxon>Pseudomonadati</taxon>
        <taxon>Pseudomonadota</taxon>
        <taxon>Betaproteobacteria</taxon>
        <taxon>Burkholderiales</taxon>
        <taxon>Alcaligenaceae</taxon>
        <taxon>Pollutimonas</taxon>
    </lineage>
</organism>
<dbReference type="InterPro" id="IPR010645">
    <property type="entry name" value="MFS_4"/>
</dbReference>
<dbReference type="OrthoDB" id="9797953at2"/>
<feature type="transmembrane region" description="Helical" evidence="1">
    <location>
        <begin position="212"/>
        <end position="230"/>
    </location>
</feature>
<keyword evidence="3" id="KW-1185">Reference proteome</keyword>